<keyword evidence="1" id="KW-1133">Transmembrane helix</keyword>
<protein>
    <recommendedName>
        <fullName evidence="4">ATP synthase F0 subunit 8</fullName>
    </recommendedName>
</protein>
<keyword evidence="1" id="KW-0472">Membrane</keyword>
<evidence type="ECO:0000313" key="2">
    <source>
        <dbReference type="EMBL" id="KAK9499050.1"/>
    </source>
</evidence>
<accession>A0AAW1CS22</accession>
<feature type="transmembrane region" description="Helical" evidence="1">
    <location>
        <begin position="7"/>
        <end position="29"/>
    </location>
</feature>
<comment type="caution">
    <text evidence="2">The sequence shown here is derived from an EMBL/GenBank/DDBJ whole genome shotgun (WGS) entry which is preliminary data.</text>
</comment>
<evidence type="ECO:0000256" key="1">
    <source>
        <dbReference type="SAM" id="Phobius"/>
    </source>
</evidence>
<feature type="transmembrane region" description="Helical" evidence="1">
    <location>
        <begin position="41"/>
        <end position="59"/>
    </location>
</feature>
<name>A0AAW1CS22_9HEMI</name>
<keyword evidence="3" id="KW-1185">Reference proteome</keyword>
<dbReference type="EMBL" id="JAPXFL010000012">
    <property type="protein sequence ID" value="KAK9499050.1"/>
    <property type="molecule type" value="Genomic_DNA"/>
</dbReference>
<reference evidence="2 3" key="1">
    <citation type="submission" date="2022-12" db="EMBL/GenBank/DDBJ databases">
        <title>Chromosome-level genome assembly of true bugs.</title>
        <authorList>
            <person name="Ma L."/>
            <person name="Li H."/>
        </authorList>
    </citation>
    <scope>NUCLEOTIDE SEQUENCE [LARGE SCALE GENOMIC DNA]</scope>
    <source>
        <strain evidence="2">Lab_2022b</strain>
    </source>
</reference>
<proteinExistence type="predicted"/>
<evidence type="ECO:0008006" key="4">
    <source>
        <dbReference type="Google" id="ProtNLM"/>
    </source>
</evidence>
<organism evidence="2 3">
    <name type="scientific">Rhynocoris fuscipes</name>
    <dbReference type="NCBI Taxonomy" id="488301"/>
    <lineage>
        <taxon>Eukaryota</taxon>
        <taxon>Metazoa</taxon>
        <taxon>Ecdysozoa</taxon>
        <taxon>Arthropoda</taxon>
        <taxon>Hexapoda</taxon>
        <taxon>Insecta</taxon>
        <taxon>Pterygota</taxon>
        <taxon>Neoptera</taxon>
        <taxon>Paraneoptera</taxon>
        <taxon>Hemiptera</taxon>
        <taxon>Heteroptera</taxon>
        <taxon>Panheteroptera</taxon>
        <taxon>Cimicomorpha</taxon>
        <taxon>Reduviidae</taxon>
        <taxon>Harpactorinae</taxon>
        <taxon>Harpactorini</taxon>
        <taxon>Rhynocoris</taxon>
    </lineage>
</organism>
<keyword evidence="1" id="KW-0812">Transmembrane</keyword>
<gene>
    <name evidence="2" type="ORF">O3M35_003565</name>
</gene>
<evidence type="ECO:0000313" key="3">
    <source>
        <dbReference type="Proteomes" id="UP001461498"/>
    </source>
</evidence>
<dbReference type="Proteomes" id="UP001461498">
    <property type="component" value="Unassembled WGS sequence"/>
</dbReference>
<sequence>MRNYAQTVWFSMITAYYMKNVIYHLILTAQAGHNYVSYQNFHYFFQFSFTIIIIIIIIIKCKKKFDRKLHYKISTNSKRIKINSQI</sequence>
<dbReference type="AlphaFoldDB" id="A0AAW1CS22"/>